<keyword evidence="2" id="KW-1185">Reference proteome</keyword>
<organism evidence="1 2">
    <name type="scientific">Panaeolus cyanescens</name>
    <dbReference type="NCBI Taxonomy" id="181874"/>
    <lineage>
        <taxon>Eukaryota</taxon>
        <taxon>Fungi</taxon>
        <taxon>Dikarya</taxon>
        <taxon>Basidiomycota</taxon>
        <taxon>Agaricomycotina</taxon>
        <taxon>Agaricomycetes</taxon>
        <taxon>Agaricomycetidae</taxon>
        <taxon>Agaricales</taxon>
        <taxon>Agaricineae</taxon>
        <taxon>Galeropsidaceae</taxon>
        <taxon>Panaeolus</taxon>
    </lineage>
</organism>
<reference evidence="1 2" key="1">
    <citation type="journal article" date="2018" name="Evol. Lett.">
        <title>Horizontal gene cluster transfer increased hallucinogenic mushroom diversity.</title>
        <authorList>
            <person name="Reynolds H.T."/>
            <person name="Vijayakumar V."/>
            <person name="Gluck-Thaler E."/>
            <person name="Korotkin H.B."/>
            <person name="Matheny P.B."/>
            <person name="Slot J.C."/>
        </authorList>
    </citation>
    <scope>NUCLEOTIDE SEQUENCE [LARGE SCALE GENOMIC DNA]</scope>
    <source>
        <strain evidence="1 2">2629</strain>
    </source>
</reference>
<comment type="caution">
    <text evidence="1">The sequence shown here is derived from an EMBL/GenBank/DDBJ whole genome shotgun (WGS) entry which is preliminary data.</text>
</comment>
<evidence type="ECO:0000313" key="1">
    <source>
        <dbReference type="EMBL" id="PPR05883.1"/>
    </source>
</evidence>
<sequence>MSGPAPGNYRLQNFQTMWTVTTKPAGTQAQPGDAIKTEKGADRTFPEASVMITQKIVVSAGIGGQYSFRNLEAKLWIGAGKNKDGLPAAVWTTSEQFWDVVPLGPGYWTISFPGAANAFWYDSSDGGNPWNQVLLTKNESLVQYYWYFAAA</sequence>
<proteinExistence type="predicted"/>
<evidence type="ECO:0000313" key="2">
    <source>
        <dbReference type="Proteomes" id="UP000284842"/>
    </source>
</evidence>
<gene>
    <name evidence="1" type="ORF">CVT24_006617</name>
</gene>
<dbReference type="InParanoid" id="A0A409YSB8"/>
<dbReference type="AlphaFoldDB" id="A0A409YSB8"/>
<protein>
    <submittedName>
        <fullName evidence="1">Uncharacterized protein</fullName>
    </submittedName>
</protein>
<name>A0A409YSB8_9AGAR</name>
<accession>A0A409YSB8</accession>
<dbReference type="EMBL" id="NHTK01000747">
    <property type="protein sequence ID" value="PPR05883.1"/>
    <property type="molecule type" value="Genomic_DNA"/>
</dbReference>
<dbReference type="Proteomes" id="UP000284842">
    <property type="component" value="Unassembled WGS sequence"/>
</dbReference>